<dbReference type="Proteomes" id="UP000249566">
    <property type="component" value="Chromosome 1"/>
</dbReference>
<keyword evidence="3" id="KW-0489">Methyltransferase</keyword>
<evidence type="ECO:0000313" key="4">
    <source>
        <dbReference type="Proteomes" id="UP000249566"/>
    </source>
</evidence>
<dbReference type="RefSeq" id="WP_080272284.1">
    <property type="nucleotide sequence ID" value="NZ_CAAAIJ010000013.1"/>
</dbReference>
<evidence type="ECO:0000256" key="1">
    <source>
        <dbReference type="ARBA" id="ARBA00022679"/>
    </source>
</evidence>
<dbReference type="InterPro" id="IPR050447">
    <property type="entry name" value="Erg6_SMT_methyltransf"/>
</dbReference>
<proteinExistence type="predicted"/>
<dbReference type="EC" id="2.1.1.-" evidence="3"/>
<dbReference type="Gene3D" id="3.40.50.150">
    <property type="entry name" value="Vaccinia Virus protein VP39"/>
    <property type="match status" value="1"/>
</dbReference>
<name>A0AAX2IXX0_LEGPN</name>
<evidence type="ECO:0000259" key="2">
    <source>
        <dbReference type="Pfam" id="PF08241"/>
    </source>
</evidence>
<dbReference type="PANTHER" id="PTHR44068">
    <property type="entry name" value="ZGC:194242"/>
    <property type="match status" value="1"/>
</dbReference>
<gene>
    <name evidence="3" type="primary">ycgJ_1</name>
    <name evidence="3" type="ORF">NCTC12272_00797</name>
</gene>
<keyword evidence="1 3" id="KW-0808">Transferase</keyword>
<dbReference type="SUPFAM" id="SSF53335">
    <property type="entry name" value="S-adenosyl-L-methionine-dependent methyltransferases"/>
    <property type="match status" value="1"/>
</dbReference>
<reference evidence="3 4" key="1">
    <citation type="submission" date="2018-06" db="EMBL/GenBank/DDBJ databases">
        <authorList>
            <consortium name="Pathogen Informatics"/>
            <person name="Doyle S."/>
        </authorList>
    </citation>
    <scope>NUCLEOTIDE SEQUENCE [LARGE SCALE GENOMIC DNA]</scope>
    <source>
        <strain evidence="3 4">NCTC12272</strain>
    </source>
</reference>
<dbReference type="AlphaFoldDB" id="A0AAX2IXX0"/>
<evidence type="ECO:0000313" key="3">
    <source>
        <dbReference type="EMBL" id="SQG89614.1"/>
    </source>
</evidence>
<organism evidence="3 4">
    <name type="scientific">Legionella pneumophila subsp. pascullei</name>
    <dbReference type="NCBI Taxonomy" id="91890"/>
    <lineage>
        <taxon>Bacteria</taxon>
        <taxon>Pseudomonadati</taxon>
        <taxon>Pseudomonadota</taxon>
        <taxon>Gammaproteobacteria</taxon>
        <taxon>Legionellales</taxon>
        <taxon>Legionellaceae</taxon>
        <taxon>Legionella</taxon>
    </lineage>
</organism>
<sequence length="223" mass="25949">MNTMIWDNKYAAGESLNKYPWDKVVSFIFRYYPRHKKRNEIRVLEVGSGSGCNLWFCAREGFDCYGVDTSMVAVEHAKNWFSRDGLKGEFKQGNFYPLEYQDNFFDLVIDRGSLTCVSKADCEIALKEIYRVLESGGYFCFNPYSDLHTSFKEGITLEDELTEISSGTLTNVGKLKFYNEVEIYDLVQSIGFQIESIKLINEDYFESKSIKHVHAEWFLILRK</sequence>
<dbReference type="Pfam" id="PF08241">
    <property type="entry name" value="Methyltransf_11"/>
    <property type="match status" value="1"/>
</dbReference>
<dbReference type="InterPro" id="IPR013216">
    <property type="entry name" value="Methyltransf_11"/>
</dbReference>
<feature type="domain" description="Methyltransferase type 11" evidence="2">
    <location>
        <begin position="44"/>
        <end position="141"/>
    </location>
</feature>
<dbReference type="EMBL" id="LS483412">
    <property type="protein sequence ID" value="SQG89614.1"/>
    <property type="molecule type" value="Genomic_DNA"/>
</dbReference>
<dbReference type="GO" id="GO:0032259">
    <property type="term" value="P:methylation"/>
    <property type="evidence" value="ECO:0007669"/>
    <property type="project" value="UniProtKB-KW"/>
</dbReference>
<dbReference type="GO" id="GO:0008757">
    <property type="term" value="F:S-adenosylmethionine-dependent methyltransferase activity"/>
    <property type="evidence" value="ECO:0007669"/>
    <property type="project" value="InterPro"/>
</dbReference>
<dbReference type="CDD" id="cd02440">
    <property type="entry name" value="AdoMet_MTases"/>
    <property type="match status" value="1"/>
</dbReference>
<dbReference type="InterPro" id="IPR029063">
    <property type="entry name" value="SAM-dependent_MTases_sf"/>
</dbReference>
<accession>A0AAX2IXX0</accession>
<dbReference type="PANTHER" id="PTHR44068:SF11">
    <property type="entry name" value="GERANYL DIPHOSPHATE 2-C-METHYLTRANSFERASE"/>
    <property type="match status" value="1"/>
</dbReference>
<protein>
    <submittedName>
        <fullName evidence="3">Uncharacterized methyltransferase ycgJ</fullName>
        <ecNumber evidence="3">2.1.1.-</ecNumber>
    </submittedName>
</protein>